<gene>
    <name evidence="1" type="ORF">QAD02_012623</name>
</gene>
<accession>A0ACC2P089</accession>
<organism evidence="1 2">
    <name type="scientific">Eretmocerus hayati</name>
    <dbReference type="NCBI Taxonomy" id="131215"/>
    <lineage>
        <taxon>Eukaryota</taxon>
        <taxon>Metazoa</taxon>
        <taxon>Ecdysozoa</taxon>
        <taxon>Arthropoda</taxon>
        <taxon>Hexapoda</taxon>
        <taxon>Insecta</taxon>
        <taxon>Pterygota</taxon>
        <taxon>Neoptera</taxon>
        <taxon>Endopterygota</taxon>
        <taxon>Hymenoptera</taxon>
        <taxon>Apocrita</taxon>
        <taxon>Proctotrupomorpha</taxon>
        <taxon>Chalcidoidea</taxon>
        <taxon>Aphelinidae</taxon>
        <taxon>Aphelininae</taxon>
        <taxon>Eretmocerus</taxon>
    </lineage>
</organism>
<comment type="caution">
    <text evidence="1">The sequence shown here is derived from an EMBL/GenBank/DDBJ whole genome shotgun (WGS) entry which is preliminary data.</text>
</comment>
<dbReference type="EMBL" id="CM056742">
    <property type="protein sequence ID" value="KAJ8676836.1"/>
    <property type="molecule type" value="Genomic_DNA"/>
</dbReference>
<evidence type="ECO:0000313" key="2">
    <source>
        <dbReference type="Proteomes" id="UP001239111"/>
    </source>
</evidence>
<name>A0ACC2P089_9HYME</name>
<sequence length="114" mass="13908">MQRLIKKARALYQVEKLIDMGIWQPKRPNKPLRDESPEREPDCTECKSEEKCRECMKKIFLSLKIPRMHDKRRLNELMNGIQINGDEKMFRKFILQDWTRLNYENNCYFLDLEV</sequence>
<dbReference type="Proteomes" id="UP001239111">
    <property type="component" value="Chromosome 2"/>
</dbReference>
<keyword evidence="2" id="KW-1185">Reference proteome</keyword>
<reference evidence="1" key="1">
    <citation type="submission" date="2023-04" db="EMBL/GenBank/DDBJ databases">
        <title>A chromosome-level genome assembly of the parasitoid wasp Eretmocerus hayati.</title>
        <authorList>
            <person name="Zhong Y."/>
            <person name="Liu S."/>
            <person name="Liu Y."/>
        </authorList>
    </citation>
    <scope>NUCLEOTIDE SEQUENCE</scope>
    <source>
        <strain evidence="1">ZJU_SS_LIU_2023</strain>
    </source>
</reference>
<proteinExistence type="predicted"/>
<protein>
    <submittedName>
        <fullName evidence="1">Uncharacterized protein</fullName>
    </submittedName>
</protein>
<evidence type="ECO:0000313" key="1">
    <source>
        <dbReference type="EMBL" id="KAJ8676836.1"/>
    </source>
</evidence>